<comment type="similarity">
    <text evidence="2">Belongs to the N-Me-Phe pilin family.</text>
</comment>
<dbReference type="AlphaFoldDB" id="A0AAN2BZV1"/>
<dbReference type="PANTHER" id="PTHR30093:SF34">
    <property type="entry name" value="PREPILIN PEPTIDASE-DEPENDENT PROTEIN D"/>
    <property type="match status" value="1"/>
</dbReference>
<dbReference type="PANTHER" id="PTHR30093">
    <property type="entry name" value="GENERAL SECRETION PATHWAY PROTEIN G"/>
    <property type="match status" value="1"/>
</dbReference>
<dbReference type="InterPro" id="IPR002416">
    <property type="entry name" value="T2SS_protein-GspH"/>
</dbReference>
<dbReference type="PROSITE" id="PS00409">
    <property type="entry name" value="PROKAR_NTER_METHYL"/>
    <property type="match status" value="1"/>
</dbReference>
<sequence>MTLDVATLDERNQSDKMGLRPLTFRRDIMKKQQGFTLIELIVVIVILGILAATALPRFLDVQQSAKVAALTGAAGAINSAANLAHAAQLVAGTASNASVTLGGSTVTMINGYPDTNTATGILFAANITANDWTVTGGNTVQLKNGPSATCQVVYTPATATLGPQVVTTSSGC</sequence>
<keyword evidence="5 7" id="KW-1133">Transmembrane helix</keyword>
<dbReference type="EMBL" id="AP023423">
    <property type="protein sequence ID" value="BCK88570.1"/>
    <property type="molecule type" value="Genomic_DNA"/>
</dbReference>
<evidence type="ECO:0000256" key="6">
    <source>
        <dbReference type="ARBA" id="ARBA00023136"/>
    </source>
</evidence>
<protein>
    <submittedName>
        <fullName evidence="8">Uncharacterized protein</fullName>
    </submittedName>
</protein>
<keyword evidence="3" id="KW-0488">Methylation</keyword>
<accession>A0AAN2BZV1</accession>
<evidence type="ECO:0000256" key="3">
    <source>
        <dbReference type="ARBA" id="ARBA00022481"/>
    </source>
</evidence>
<dbReference type="Gene3D" id="3.30.700.10">
    <property type="entry name" value="Glycoprotein, Type 4 Pilin"/>
    <property type="match status" value="1"/>
</dbReference>
<dbReference type="GO" id="GO:0044096">
    <property type="term" value="C:type IV pilus"/>
    <property type="evidence" value="ECO:0007669"/>
    <property type="project" value="TreeGrafter"/>
</dbReference>
<dbReference type="Proteomes" id="UP001320326">
    <property type="component" value="Chromosome"/>
</dbReference>
<gene>
    <name evidence="8" type="ORF">MIZ01_2375</name>
</gene>
<keyword evidence="4 7" id="KW-0812">Transmembrane</keyword>
<dbReference type="KEGG" id="seme:MIZ01_2375"/>
<keyword evidence="6 7" id="KW-0472">Membrane</keyword>
<evidence type="ECO:0000256" key="7">
    <source>
        <dbReference type="SAM" id="Phobius"/>
    </source>
</evidence>
<evidence type="ECO:0000313" key="8">
    <source>
        <dbReference type="EMBL" id="BCK88570.1"/>
    </source>
</evidence>
<dbReference type="InterPro" id="IPR012902">
    <property type="entry name" value="N_methyl_site"/>
</dbReference>
<evidence type="ECO:0000313" key="9">
    <source>
        <dbReference type="Proteomes" id="UP001320326"/>
    </source>
</evidence>
<feature type="transmembrane region" description="Helical" evidence="7">
    <location>
        <begin position="35"/>
        <end position="55"/>
    </location>
</feature>
<dbReference type="GO" id="GO:0043107">
    <property type="term" value="P:type IV pilus-dependent motility"/>
    <property type="evidence" value="ECO:0007669"/>
    <property type="project" value="TreeGrafter"/>
</dbReference>
<dbReference type="InterPro" id="IPR045584">
    <property type="entry name" value="Pilin-like"/>
</dbReference>
<keyword evidence="9" id="KW-1185">Reference proteome</keyword>
<evidence type="ECO:0000256" key="2">
    <source>
        <dbReference type="ARBA" id="ARBA00005233"/>
    </source>
</evidence>
<dbReference type="NCBIfam" id="TIGR02532">
    <property type="entry name" value="IV_pilin_GFxxxE"/>
    <property type="match status" value="1"/>
</dbReference>
<name>A0AAN2BZV1_9PROT</name>
<dbReference type="Pfam" id="PF07963">
    <property type="entry name" value="N_methyl"/>
    <property type="match status" value="1"/>
</dbReference>
<dbReference type="GO" id="GO:0015627">
    <property type="term" value="C:type II protein secretion system complex"/>
    <property type="evidence" value="ECO:0007669"/>
    <property type="project" value="InterPro"/>
</dbReference>
<dbReference type="GO" id="GO:0016020">
    <property type="term" value="C:membrane"/>
    <property type="evidence" value="ECO:0007669"/>
    <property type="project" value="UniProtKB-SubCell"/>
</dbReference>
<proteinExistence type="inferred from homology"/>
<evidence type="ECO:0000256" key="4">
    <source>
        <dbReference type="ARBA" id="ARBA00022692"/>
    </source>
</evidence>
<dbReference type="PRINTS" id="PR00885">
    <property type="entry name" value="BCTERIALGSPH"/>
</dbReference>
<evidence type="ECO:0000256" key="5">
    <source>
        <dbReference type="ARBA" id="ARBA00022989"/>
    </source>
</evidence>
<dbReference type="GO" id="GO:0015628">
    <property type="term" value="P:protein secretion by the type II secretion system"/>
    <property type="evidence" value="ECO:0007669"/>
    <property type="project" value="InterPro"/>
</dbReference>
<reference evidence="8 9" key="1">
    <citation type="journal article" date="2022" name="Int. J. Syst. Evol. Microbiol.">
        <title>&lt;i&gt;Sideroxyarcus emersonii&lt;/i&gt; gen. nov. sp. nov., a neutrophilic, microaerobic iron- and thiosulfate-oxidizing bacterium isolated from iron-rich wetland sediment.</title>
        <authorList>
            <person name="Kato S."/>
            <person name="Itoh T."/>
            <person name="Iino T."/>
            <person name="Ohkuma M."/>
        </authorList>
    </citation>
    <scope>NUCLEOTIDE SEQUENCE [LARGE SCALE GENOMIC DNA]</scope>
    <source>
        <strain evidence="8 9">MIZ01</strain>
    </source>
</reference>
<dbReference type="SUPFAM" id="SSF54523">
    <property type="entry name" value="Pili subunits"/>
    <property type="match status" value="1"/>
</dbReference>
<organism evidence="8 9">
    <name type="scientific">Sideroxyarcus emersonii</name>
    <dbReference type="NCBI Taxonomy" id="2764705"/>
    <lineage>
        <taxon>Bacteria</taxon>
        <taxon>Pseudomonadati</taxon>
        <taxon>Pseudomonadota</taxon>
        <taxon>Betaproteobacteria</taxon>
        <taxon>Nitrosomonadales</taxon>
        <taxon>Gallionellaceae</taxon>
        <taxon>Sideroxyarcus</taxon>
    </lineage>
</organism>
<comment type="subcellular location">
    <subcellularLocation>
        <location evidence="1">Membrane</location>
        <topology evidence="1">Single-pass membrane protein</topology>
    </subcellularLocation>
</comment>
<evidence type="ECO:0000256" key="1">
    <source>
        <dbReference type="ARBA" id="ARBA00004167"/>
    </source>
</evidence>